<evidence type="ECO:0000313" key="5">
    <source>
        <dbReference type="EMBL" id="JAT43043.1"/>
    </source>
</evidence>
<dbReference type="GO" id="GO:0008289">
    <property type="term" value="F:lipid binding"/>
    <property type="evidence" value="ECO:0007669"/>
    <property type="project" value="UniProtKB-KW"/>
</dbReference>
<keyword evidence="3" id="KW-0446">Lipid-binding</keyword>
<evidence type="ECO:0000259" key="4">
    <source>
        <dbReference type="SMART" id="SM00499"/>
    </source>
</evidence>
<dbReference type="EMBL" id="GDJX01024893">
    <property type="protein sequence ID" value="JAT43043.1"/>
    <property type="molecule type" value="Transcribed_RNA"/>
</dbReference>
<proteinExistence type="inferred from homology"/>
<reference evidence="5" key="1">
    <citation type="submission" date="2015-07" db="EMBL/GenBank/DDBJ databases">
        <title>Transcriptome Assembly of Anthurium amnicola.</title>
        <authorList>
            <person name="Suzuki J."/>
        </authorList>
    </citation>
    <scope>NUCLEOTIDE SEQUENCE</scope>
</reference>
<dbReference type="InterPro" id="IPR016140">
    <property type="entry name" value="Bifunc_inhib/LTP/seed_store"/>
</dbReference>
<feature type="non-terminal residue" evidence="5">
    <location>
        <position position="1"/>
    </location>
</feature>
<dbReference type="Gene3D" id="1.10.110.10">
    <property type="entry name" value="Plant lipid-transfer and hydrophobic proteins"/>
    <property type="match status" value="1"/>
</dbReference>
<dbReference type="SUPFAM" id="SSF47699">
    <property type="entry name" value="Bifunctional inhibitor/lipid-transfer protein/seed storage 2S albumin"/>
    <property type="match status" value="1"/>
</dbReference>
<organism evidence="5">
    <name type="scientific">Anthurium amnicola</name>
    <dbReference type="NCBI Taxonomy" id="1678845"/>
    <lineage>
        <taxon>Eukaryota</taxon>
        <taxon>Viridiplantae</taxon>
        <taxon>Streptophyta</taxon>
        <taxon>Embryophyta</taxon>
        <taxon>Tracheophyta</taxon>
        <taxon>Spermatophyta</taxon>
        <taxon>Magnoliopsida</taxon>
        <taxon>Liliopsida</taxon>
        <taxon>Araceae</taxon>
        <taxon>Pothoideae</taxon>
        <taxon>Potheae</taxon>
        <taxon>Anthurium</taxon>
    </lineage>
</organism>
<sequence length="109" mass="12093">LPFLTRHRPLCTTRMKATSYFLLLGLFCSTLILRQASVSTAVTCNPMELRPCAAAISTAAPPTALCCSKLKEQQPCFCQYARNPMLKKYINSDNSKKVSNTCKVPFPKC</sequence>
<dbReference type="SMART" id="SM00499">
    <property type="entry name" value="AAI"/>
    <property type="match status" value="1"/>
</dbReference>
<feature type="domain" description="Bifunctional inhibitor/plant lipid transfer protein/seed storage helical" evidence="4">
    <location>
        <begin position="44"/>
        <end position="109"/>
    </location>
</feature>
<protein>
    <submittedName>
        <fullName evidence="5">Putative non-specific lipid-transfer protein AKCS9</fullName>
    </submittedName>
</protein>
<accession>A0A1D1XKZ7</accession>
<evidence type="ECO:0000256" key="1">
    <source>
        <dbReference type="ARBA" id="ARBA00009707"/>
    </source>
</evidence>
<dbReference type="AlphaFoldDB" id="A0A1D1XKZ7"/>
<dbReference type="PANTHER" id="PTHR33214">
    <property type="entry name" value="BIFUNCTIONAL INHIBITOR/LIPID-TRANSFER PROTEIN/SEED STORAGE 2S ALBUMIN SUPERFAMILY PROTEIN"/>
    <property type="match status" value="1"/>
</dbReference>
<dbReference type="InterPro" id="IPR033872">
    <property type="entry name" value="nsLTP2"/>
</dbReference>
<dbReference type="CDD" id="cd01959">
    <property type="entry name" value="nsLTP2"/>
    <property type="match status" value="1"/>
</dbReference>
<gene>
    <name evidence="5" type="primary">NLTP_3</name>
    <name evidence="5" type="ORF">g.6278</name>
</gene>
<dbReference type="PANTHER" id="PTHR33214:SF69">
    <property type="entry name" value="BIFUNCTIONAL INHIBITOR_LIPID-TRANSFER PROTEIN_SEED STORAGE 2S ALBUMIN SUPERFAMILY PROTEIN"/>
    <property type="match status" value="1"/>
</dbReference>
<comment type="similarity">
    <text evidence="1">Belongs to the plant LTP family. B11E subfamily.</text>
</comment>
<name>A0A1D1XKZ7_9ARAE</name>
<evidence type="ECO:0000256" key="2">
    <source>
        <dbReference type="ARBA" id="ARBA00022448"/>
    </source>
</evidence>
<dbReference type="GO" id="GO:0006869">
    <property type="term" value="P:lipid transport"/>
    <property type="evidence" value="ECO:0007669"/>
    <property type="project" value="InterPro"/>
</dbReference>
<keyword evidence="2" id="KW-0813">Transport</keyword>
<dbReference type="InterPro" id="IPR036312">
    <property type="entry name" value="Bifun_inhib/LTP/seed_sf"/>
</dbReference>
<evidence type="ECO:0000256" key="3">
    <source>
        <dbReference type="ARBA" id="ARBA00023121"/>
    </source>
</evidence>